<evidence type="ECO:0000256" key="3">
    <source>
        <dbReference type="ARBA" id="ARBA00022475"/>
    </source>
</evidence>
<keyword evidence="7 11" id="KW-1133">Transmembrane helix</keyword>
<evidence type="ECO:0000256" key="6">
    <source>
        <dbReference type="ARBA" id="ARBA00022692"/>
    </source>
</evidence>
<organism evidence="12 13">
    <name type="scientific">Defluviitoga tunisiensis</name>
    <dbReference type="NCBI Taxonomy" id="1006576"/>
    <lineage>
        <taxon>Bacteria</taxon>
        <taxon>Thermotogati</taxon>
        <taxon>Thermotogota</taxon>
        <taxon>Thermotogae</taxon>
        <taxon>Petrotogales</taxon>
        <taxon>Petrotogaceae</taxon>
        <taxon>Defluviitoga</taxon>
    </lineage>
</organism>
<feature type="transmembrane region" description="Helical" evidence="11">
    <location>
        <begin position="271"/>
        <end position="290"/>
    </location>
</feature>
<feature type="transmembrane region" description="Helical" evidence="11">
    <location>
        <begin position="43"/>
        <end position="63"/>
    </location>
</feature>
<evidence type="ECO:0000256" key="1">
    <source>
        <dbReference type="ARBA" id="ARBA00004651"/>
    </source>
</evidence>
<evidence type="ECO:0000256" key="5">
    <source>
        <dbReference type="ARBA" id="ARBA00022597"/>
    </source>
</evidence>
<dbReference type="CDD" id="cd06579">
    <property type="entry name" value="TM_PBP1_transp_AraH_like"/>
    <property type="match status" value="1"/>
</dbReference>
<feature type="transmembrane region" description="Helical" evidence="11">
    <location>
        <begin position="12"/>
        <end position="31"/>
    </location>
</feature>
<keyword evidence="3" id="KW-1003">Cell membrane</keyword>
<dbReference type="PANTHER" id="PTHR32196:SF32">
    <property type="entry name" value="XYLOSE TRANSPORT SYSTEM PERMEASE PROTEIN XYLH"/>
    <property type="match status" value="1"/>
</dbReference>
<sequence>MKTNKKKVDLRSYMMIIALLVIWLIFTIMTKGSFLSARNISNLFRQSVFISLLAIGMVMVIILGEIDLSVGSIVGLSGGILAILDVWKGINPVLSMIITLGIGLLLGLWNGYWIAYKGVPSFIVTLGGMLIFRGILMGITKGITIGPMSHFFTFLGKGYLSNSFGILLGIIASIMIIISEFRSWKKKKSYNIDSSSTRFEFVKVALYIILINLFVIIFNSYNGLPFPLLIMIIILLLFAYITQNTVFGRYIYAIGGNSKAAILSGINIKKITLIVFMINGLLASLGGVFLTSRLNAAAVSAGEGAELDTIAACVIGGASLMGGIGTTFGAVVGAIVMTSLDNGMSLLNVEVFWQSIIKGLVLLFAVWFDVISKKREA</sequence>
<keyword evidence="4" id="KW-0997">Cell inner membrane</keyword>
<dbReference type="OrthoDB" id="9784538at2"/>
<dbReference type="STRING" id="1006576.DTL3_1318"/>
<comment type="subcellular location">
    <subcellularLocation>
        <location evidence="1">Cell membrane</location>
        <topology evidence="1">Multi-pass membrane protein</topology>
    </subcellularLocation>
</comment>
<feature type="transmembrane region" description="Helical" evidence="11">
    <location>
        <begin position="122"/>
        <end position="139"/>
    </location>
</feature>
<keyword evidence="13" id="KW-1185">Reference proteome</keyword>
<dbReference type="EMBL" id="LN824141">
    <property type="protein sequence ID" value="CEP78612.1"/>
    <property type="molecule type" value="Genomic_DNA"/>
</dbReference>
<feature type="transmembrane region" description="Helical" evidence="11">
    <location>
        <begin position="199"/>
        <end position="218"/>
    </location>
</feature>
<dbReference type="PATRIC" id="fig|1006576.9.peg.1315"/>
<evidence type="ECO:0000313" key="12">
    <source>
        <dbReference type="EMBL" id="CEP78612.1"/>
    </source>
</evidence>
<dbReference type="Proteomes" id="UP000032809">
    <property type="component" value="Chromosome I"/>
</dbReference>
<evidence type="ECO:0000256" key="8">
    <source>
        <dbReference type="ARBA" id="ARBA00023136"/>
    </source>
</evidence>
<feature type="transmembrane region" description="Helical" evidence="11">
    <location>
        <begin position="159"/>
        <end position="178"/>
    </location>
</feature>
<keyword evidence="8 11" id="KW-0472">Membrane</keyword>
<feature type="transmembrane region" description="Helical" evidence="11">
    <location>
        <begin position="93"/>
        <end position="115"/>
    </location>
</feature>
<protein>
    <recommendedName>
        <fullName evidence="10">Xylose transport system permease protein XylH</fullName>
    </recommendedName>
</protein>
<keyword evidence="6 11" id="KW-0812">Transmembrane</keyword>
<evidence type="ECO:0000256" key="4">
    <source>
        <dbReference type="ARBA" id="ARBA00022519"/>
    </source>
</evidence>
<comment type="function">
    <text evidence="9">Part of the binding-protein-dependent transport system for D-xylose. Probably responsible for the translocation of the substrate across the membrane.</text>
</comment>
<gene>
    <name evidence="12" type="primary">xylH</name>
    <name evidence="12" type="ORF">DTL3_1318</name>
</gene>
<evidence type="ECO:0000256" key="7">
    <source>
        <dbReference type="ARBA" id="ARBA00022989"/>
    </source>
</evidence>
<evidence type="ECO:0000256" key="10">
    <source>
        <dbReference type="ARBA" id="ARBA00035686"/>
    </source>
</evidence>
<evidence type="ECO:0000256" key="11">
    <source>
        <dbReference type="SAM" id="Phobius"/>
    </source>
</evidence>
<name>A0A0C7NRY1_DEFTU</name>
<dbReference type="RefSeq" id="WP_045088025.1">
    <property type="nucleotide sequence ID" value="NZ_LN824141.1"/>
</dbReference>
<dbReference type="HOGENOM" id="CLU_028880_2_0_0"/>
<dbReference type="AlphaFoldDB" id="A0A0C7NRY1"/>
<evidence type="ECO:0000256" key="9">
    <source>
        <dbReference type="ARBA" id="ARBA00035611"/>
    </source>
</evidence>
<evidence type="ECO:0000256" key="2">
    <source>
        <dbReference type="ARBA" id="ARBA00022448"/>
    </source>
</evidence>
<keyword evidence="5" id="KW-0762">Sugar transport</keyword>
<dbReference type="InterPro" id="IPR001851">
    <property type="entry name" value="ABC_transp_permease"/>
</dbReference>
<dbReference type="PANTHER" id="PTHR32196">
    <property type="entry name" value="ABC TRANSPORTER PERMEASE PROTEIN YPHD-RELATED-RELATED"/>
    <property type="match status" value="1"/>
</dbReference>
<accession>A0A0C7NRY1</accession>
<proteinExistence type="predicted"/>
<feature type="transmembrane region" description="Helical" evidence="11">
    <location>
        <begin position="351"/>
        <end position="371"/>
    </location>
</feature>
<dbReference type="KEGG" id="dtn:DTL3_1318"/>
<dbReference type="GO" id="GO:0005886">
    <property type="term" value="C:plasma membrane"/>
    <property type="evidence" value="ECO:0007669"/>
    <property type="project" value="UniProtKB-SubCell"/>
</dbReference>
<evidence type="ECO:0000313" key="13">
    <source>
        <dbReference type="Proteomes" id="UP000032809"/>
    </source>
</evidence>
<reference evidence="13" key="1">
    <citation type="submission" date="2014-11" db="EMBL/GenBank/DDBJ databases">
        <authorList>
            <person name="Wibberg D."/>
        </authorList>
    </citation>
    <scope>NUCLEOTIDE SEQUENCE [LARGE SCALE GENOMIC DNA]</scope>
    <source>
        <strain evidence="13">L3</strain>
    </source>
</reference>
<feature type="transmembrane region" description="Helical" evidence="11">
    <location>
        <begin position="224"/>
        <end position="242"/>
    </location>
</feature>
<keyword evidence="2" id="KW-0813">Transport</keyword>
<dbReference type="Pfam" id="PF02653">
    <property type="entry name" value="BPD_transp_2"/>
    <property type="match status" value="1"/>
</dbReference>
<dbReference type="GO" id="GO:0022857">
    <property type="term" value="F:transmembrane transporter activity"/>
    <property type="evidence" value="ECO:0007669"/>
    <property type="project" value="InterPro"/>
</dbReference>